<gene>
    <name evidence="1" type="ORF">CLV81_2811</name>
</gene>
<reference evidence="1 2" key="1">
    <citation type="submission" date="2018-03" db="EMBL/GenBank/DDBJ databases">
        <title>Genomic Encyclopedia of Archaeal and Bacterial Type Strains, Phase II (KMG-II): from individual species to whole genera.</title>
        <authorList>
            <person name="Goeker M."/>
        </authorList>
    </citation>
    <scope>NUCLEOTIDE SEQUENCE [LARGE SCALE GENOMIC DNA]</scope>
    <source>
        <strain evidence="1 2">DSM 25027</strain>
    </source>
</reference>
<name>A0A2T0MAA9_9FLAO</name>
<dbReference type="EMBL" id="PVYX01000002">
    <property type="protein sequence ID" value="PRX54410.1"/>
    <property type="molecule type" value="Genomic_DNA"/>
</dbReference>
<proteinExistence type="predicted"/>
<evidence type="ECO:0000313" key="2">
    <source>
        <dbReference type="Proteomes" id="UP000237640"/>
    </source>
</evidence>
<dbReference type="AlphaFoldDB" id="A0A2T0MAA9"/>
<keyword evidence="2" id="KW-1185">Reference proteome</keyword>
<organism evidence="1 2">
    <name type="scientific">Flagellimonas meridianipacifica</name>
    <dbReference type="NCBI Taxonomy" id="1080225"/>
    <lineage>
        <taxon>Bacteria</taxon>
        <taxon>Pseudomonadati</taxon>
        <taxon>Bacteroidota</taxon>
        <taxon>Flavobacteriia</taxon>
        <taxon>Flavobacteriales</taxon>
        <taxon>Flavobacteriaceae</taxon>
        <taxon>Flagellimonas</taxon>
    </lineage>
</organism>
<evidence type="ECO:0000313" key="1">
    <source>
        <dbReference type="EMBL" id="PRX54410.1"/>
    </source>
</evidence>
<dbReference type="RefSeq" id="WP_106145691.1">
    <property type="nucleotide sequence ID" value="NZ_PVYX01000002.1"/>
</dbReference>
<dbReference type="OrthoDB" id="9992466at2"/>
<dbReference type="Proteomes" id="UP000237640">
    <property type="component" value="Unassembled WGS sequence"/>
</dbReference>
<accession>A0A2T0MAA9</accession>
<sequence>MPKWKNIFSDVPVFESDYAAFEQQNYRRENGTDKEAKQNPKVINGYHNGFGFFVNNLHILQKRYKNEIGDDDAILKKVKYFDISPILFPKTKVNYHYWKPHLDMVGRAITYCNHDMTPSEIKMSLLKVFQHNILIPKQIQKDNITYANYAKFWRTIGEGLDEIVQQAIRLSPKKGYRRENKILFNPYRKFTLNQRITITNQLTGKKRGQPTLDLLKSIYKKGMTQVELAKRSGKGISTVQRRWADIKAA</sequence>
<comment type="caution">
    <text evidence="1">The sequence shown here is derived from an EMBL/GenBank/DDBJ whole genome shotgun (WGS) entry which is preliminary data.</text>
</comment>
<protein>
    <recommendedName>
        <fullName evidence="3">Homeodomain-like domain-containing protein</fullName>
    </recommendedName>
</protein>
<evidence type="ECO:0008006" key="3">
    <source>
        <dbReference type="Google" id="ProtNLM"/>
    </source>
</evidence>